<name>A0A516GFS8_9MICO</name>
<protein>
    <submittedName>
        <fullName evidence="3">Polysaccharide pyruvyl transferase family protein</fullName>
    </submittedName>
</protein>
<feature type="domain" description="Polysaccharide pyruvyl transferase" evidence="2">
    <location>
        <begin position="106"/>
        <end position="370"/>
    </location>
</feature>
<accession>A0A516GFS8</accession>
<evidence type="ECO:0000256" key="1">
    <source>
        <dbReference type="SAM" id="MobiDB-lite"/>
    </source>
</evidence>
<dbReference type="OrthoDB" id="9771846at2"/>
<dbReference type="Pfam" id="PF04230">
    <property type="entry name" value="PS_pyruv_trans"/>
    <property type="match status" value="1"/>
</dbReference>
<feature type="region of interest" description="Disordered" evidence="1">
    <location>
        <begin position="1"/>
        <end position="25"/>
    </location>
</feature>
<dbReference type="AlphaFoldDB" id="A0A516GFS8"/>
<evidence type="ECO:0000313" key="4">
    <source>
        <dbReference type="Proteomes" id="UP000315395"/>
    </source>
</evidence>
<proteinExistence type="predicted"/>
<dbReference type="InterPro" id="IPR007345">
    <property type="entry name" value="Polysacch_pyruvyl_Trfase"/>
</dbReference>
<dbReference type="PANTHER" id="PTHR36836:SF1">
    <property type="entry name" value="COLANIC ACID BIOSYNTHESIS PROTEIN WCAK"/>
    <property type="match status" value="1"/>
</dbReference>
<dbReference type="GO" id="GO:0016740">
    <property type="term" value="F:transferase activity"/>
    <property type="evidence" value="ECO:0007669"/>
    <property type="project" value="UniProtKB-KW"/>
</dbReference>
<keyword evidence="3" id="KW-0808">Transferase</keyword>
<feature type="compositionally biased region" description="Polar residues" evidence="1">
    <location>
        <begin position="13"/>
        <end position="25"/>
    </location>
</feature>
<sequence>MQRRGSPLRVAPSASSDGAGQENSATVGGVAKGLRLVLAGAPFDNGNRGVEALGRSVVDHLLGSGRVERLSVLDDGWGVRAESESLELAGVRNSRRLHRRESWTRITFDQRLGGLGNPVARRLREADAVLDISGGDSFAELYGPQRLATVCAPKEAALRAGSPLILLPQTYGPFRTDAGRARATRIVRAATLAYARDAASHGQLLDLAGADADPEILREGVDVAFALKPREPDAQTVDQVRSLGCDLLVGVNVSGLLRTRADHTRFGLAGDYLETMAALVQSLIAAGAFVLLVPHVHDDKDSENDATGIHSVQSALSATDRNRTWMLPTHLRAAELKWCIGQTSWFTGTRMHATIASLSSGVPTFAYAYSDKFRGVFGTCGMTDHVADARHTAGDAMVGQALASFGARDEVARSLKAQTSAVVARARSQLDEVLTVVTALAQS</sequence>
<dbReference type="PANTHER" id="PTHR36836">
    <property type="entry name" value="COLANIC ACID BIOSYNTHESIS PROTEIN WCAK"/>
    <property type="match status" value="1"/>
</dbReference>
<reference evidence="3 4" key="1">
    <citation type="submission" date="2019-07" db="EMBL/GenBank/DDBJ databases">
        <title>complete genome sequencing of Ornithinimicrobium sp. H23M54.</title>
        <authorList>
            <person name="Bae J.-W."/>
            <person name="Lee S.-Y."/>
        </authorList>
    </citation>
    <scope>NUCLEOTIDE SEQUENCE [LARGE SCALE GENOMIC DNA]</scope>
    <source>
        <strain evidence="3 4">H23M54</strain>
    </source>
</reference>
<evidence type="ECO:0000259" key="2">
    <source>
        <dbReference type="Pfam" id="PF04230"/>
    </source>
</evidence>
<organism evidence="3 4">
    <name type="scientific">Ornithinimicrobium ciconiae</name>
    <dbReference type="NCBI Taxonomy" id="2594265"/>
    <lineage>
        <taxon>Bacteria</taxon>
        <taxon>Bacillati</taxon>
        <taxon>Actinomycetota</taxon>
        <taxon>Actinomycetes</taxon>
        <taxon>Micrococcales</taxon>
        <taxon>Ornithinimicrobiaceae</taxon>
        <taxon>Ornithinimicrobium</taxon>
    </lineage>
</organism>
<evidence type="ECO:0000313" key="3">
    <source>
        <dbReference type="EMBL" id="QDO90190.1"/>
    </source>
</evidence>
<keyword evidence="4" id="KW-1185">Reference proteome</keyword>
<gene>
    <name evidence="3" type="ORF">FNH13_03110</name>
</gene>
<dbReference type="KEGG" id="orz:FNH13_03110"/>
<dbReference type="Proteomes" id="UP000315395">
    <property type="component" value="Chromosome"/>
</dbReference>
<dbReference type="EMBL" id="CP041616">
    <property type="protein sequence ID" value="QDO90190.1"/>
    <property type="molecule type" value="Genomic_DNA"/>
</dbReference>